<dbReference type="EMBL" id="JAGIKV010000018">
    <property type="protein sequence ID" value="MBP2247725.1"/>
    <property type="molecule type" value="Genomic_DNA"/>
</dbReference>
<proteinExistence type="predicted"/>
<feature type="transmembrane region" description="Helical" evidence="1">
    <location>
        <begin position="54"/>
        <end position="73"/>
    </location>
</feature>
<keyword evidence="3" id="KW-1185">Reference proteome</keyword>
<comment type="caution">
    <text evidence="2">The sequence shown here is derived from an EMBL/GenBank/DDBJ whole genome shotgun (WGS) entry which is preliminary data.</text>
</comment>
<sequence>MNLRTTGILLLIMAGFFYTLERVIAYLSTYIVTIGKTGISVDLTVLYPGFFDNLFVPIFAFLGSVLFIVDLIIKNK</sequence>
<evidence type="ECO:0000256" key="1">
    <source>
        <dbReference type="SAM" id="Phobius"/>
    </source>
</evidence>
<name>A0ABS4RZD8_PAEXY</name>
<keyword evidence="1" id="KW-0472">Membrane</keyword>
<protein>
    <recommendedName>
        <fullName evidence="4">Group-specific protein</fullName>
    </recommendedName>
</protein>
<evidence type="ECO:0008006" key="4">
    <source>
        <dbReference type="Google" id="ProtNLM"/>
    </source>
</evidence>
<accession>A0ABS4RZD8</accession>
<evidence type="ECO:0000313" key="2">
    <source>
        <dbReference type="EMBL" id="MBP2247725.1"/>
    </source>
</evidence>
<gene>
    <name evidence="2" type="ORF">J2Z28_004394</name>
</gene>
<organism evidence="2 3">
    <name type="scientific">Paenibacillus xylanexedens</name>
    <dbReference type="NCBI Taxonomy" id="528191"/>
    <lineage>
        <taxon>Bacteria</taxon>
        <taxon>Bacillati</taxon>
        <taxon>Bacillota</taxon>
        <taxon>Bacilli</taxon>
        <taxon>Bacillales</taxon>
        <taxon>Paenibacillaceae</taxon>
        <taxon>Paenibacillus</taxon>
    </lineage>
</organism>
<dbReference type="Proteomes" id="UP000810207">
    <property type="component" value="Unassembled WGS sequence"/>
</dbReference>
<keyword evidence="1" id="KW-1133">Transmembrane helix</keyword>
<reference evidence="2 3" key="1">
    <citation type="submission" date="2021-03" db="EMBL/GenBank/DDBJ databases">
        <title>Genomic Encyclopedia of Type Strains, Phase IV (KMG-IV): sequencing the most valuable type-strain genomes for metagenomic binning, comparative biology and taxonomic classification.</title>
        <authorList>
            <person name="Goeker M."/>
        </authorList>
    </citation>
    <scope>NUCLEOTIDE SEQUENCE [LARGE SCALE GENOMIC DNA]</scope>
    <source>
        <strain evidence="2 3">DSM 21292</strain>
    </source>
</reference>
<feature type="transmembrane region" description="Helical" evidence="1">
    <location>
        <begin position="7"/>
        <end position="34"/>
    </location>
</feature>
<evidence type="ECO:0000313" key="3">
    <source>
        <dbReference type="Proteomes" id="UP000810207"/>
    </source>
</evidence>
<keyword evidence="1" id="KW-0812">Transmembrane</keyword>